<organism evidence="1 2">
    <name type="scientific">Nocardiopsis suaedae</name>
    <dbReference type="NCBI Taxonomy" id="3018444"/>
    <lineage>
        <taxon>Bacteria</taxon>
        <taxon>Bacillati</taxon>
        <taxon>Actinomycetota</taxon>
        <taxon>Actinomycetes</taxon>
        <taxon>Streptosporangiales</taxon>
        <taxon>Nocardiopsidaceae</taxon>
        <taxon>Nocardiopsis</taxon>
    </lineage>
</organism>
<evidence type="ECO:0000313" key="2">
    <source>
        <dbReference type="Proteomes" id="UP001165685"/>
    </source>
</evidence>
<name>A0ABT4TW86_9ACTN</name>
<keyword evidence="2" id="KW-1185">Reference proteome</keyword>
<evidence type="ECO:0000313" key="1">
    <source>
        <dbReference type="EMBL" id="MDA2808953.1"/>
    </source>
</evidence>
<protein>
    <submittedName>
        <fullName evidence="1">DUF6247 family protein</fullName>
    </submittedName>
</protein>
<proteinExistence type="predicted"/>
<accession>A0ABT4TW86</accession>
<dbReference type="RefSeq" id="WP_270681538.1">
    <property type="nucleotide sequence ID" value="NZ_JAQFWP010000121.1"/>
</dbReference>
<reference evidence="1" key="1">
    <citation type="submission" date="2023-01" db="EMBL/GenBank/DDBJ databases">
        <title>Draft genome sequence of Nocardiopsis sp. LSu2-4 isolated from halophytes.</title>
        <authorList>
            <person name="Duangmal K."/>
            <person name="Chantavorakit T."/>
        </authorList>
    </citation>
    <scope>NUCLEOTIDE SEQUENCE</scope>
    <source>
        <strain evidence="1">LSu2-4</strain>
    </source>
</reference>
<sequence length="96" mass="11134">MTTQPIEHHDPHDPARILDLLPTDQREVFLREYRAAAVSAAHEVWRYRHLQELLKHWSMRAAIYSSAGHDESRRQAETGLGEFTTLDDLVADRQDS</sequence>
<dbReference type="InterPro" id="IPR046214">
    <property type="entry name" value="DUF6247"/>
</dbReference>
<dbReference type="Pfam" id="PF19760">
    <property type="entry name" value="DUF6247"/>
    <property type="match status" value="1"/>
</dbReference>
<gene>
    <name evidence="1" type="ORF">O4U47_30895</name>
</gene>
<comment type="caution">
    <text evidence="1">The sequence shown here is derived from an EMBL/GenBank/DDBJ whole genome shotgun (WGS) entry which is preliminary data.</text>
</comment>
<dbReference type="EMBL" id="JAQFWP010000121">
    <property type="protein sequence ID" value="MDA2808953.1"/>
    <property type="molecule type" value="Genomic_DNA"/>
</dbReference>
<dbReference type="Proteomes" id="UP001165685">
    <property type="component" value="Unassembled WGS sequence"/>
</dbReference>